<dbReference type="PANTHER" id="PTHR45670:SF13">
    <property type="entry name" value="E3 UBIQUITIN-PROTEIN LIGASE TRIP12"/>
    <property type="match status" value="1"/>
</dbReference>
<keyword evidence="10" id="KW-0539">Nucleus</keyword>
<dbReference type="Gene3D" id="1.25.10.10">
    <property type="entry name" value="Leucine-rich Repeat Variant"/>
    <property type="match status" value="1"/>
</dbReference>
<feature type="compositionally biased region" description="Low complexity" evidence="13">
    <location>
        <begin position="155"/>
        <end position="171"/>
    </location>
</feature>
<dbReference type="GO" id="GO:0000209">
    <property type="term" value="P:protein polyubiquitination"/>
    <property type="evidence" value="ECO:0007669"/>
    <property type="project" value="TreeGrafter"/>
</dbReference>
<dbReference type="InterPro" id="IPR011989">
    <property type="entry name" value="ARM-like"/>
</dbReference>
<dbReference type="InterPro" id="IPR000569">
    <property type="entry name" value="HECT_dom"/>
</dbReference>
<dbReference type="InterPro" id="IPR035983">
    <property type="entry name" value="Hect_E3_ubiquitin_ligase"/>
</dbReference>
<feature type="domain" description="HECT" evidence="14">
    <location>
        <begin position="1925"/>
        <end position="2252"/>
    </location>
</feature>
<dbReference type="Pfam" id="PF00632">
    <property type="entry name" value="HECT"/>
    <property type="match status" value="1"/>
</dbReference>
<evidence type="ECO:0000256" key="12">
    <source>
        <dbReference type="RuleBase" id="RU369009"/>
    </source>
</evidence>
<dbReference type="PANTHER" id="PTHR45670">
    <property type="entry name" value="E3 UBIQUITIN-PROTEIN LIGASE TRIP12"/>
    <property type="match status" value="1"/>
</dbReference>
<keyword evidence="5" id="KW-0597">Phosphoprotein</keyword>
<comment type="pathway">
    <text evidence="3 12">Protein modification; protein ubiquitination.</text>
</comment>
<dbReference type="SUPFAM" id="SSF48371">
    <property type="entry name" value="ARM repeat"/>
    <property type="match status" value="1"/>
</dbReference>
<dbReference type="InterPro" id="IPR045322">
    <property type="entry name" value="HECTD1/TRIP12-like"/>
</dbReference>
<evidence type="ECO:0000256" key="5">
    <source>
        <dbReference type="ARBA" id="ARBA00022553"/>
    </source>
</evidence>
<keyword evidence="8 11" id="KW-0833">Ubl conjugation pathway</keyword>
<keyword evidence="17" id="KW-1185">Reference proteome</keyword>
<evidence type="ECO:0000256" key="11">
    <source>
        <dbReference type="PROSITE-ProRule" id="PRU00104"/>
    </source>
</evidence>
<dbReference type="FunFam" id="3.30.720.50:FF:000001">
    <property type="entry name" value="E3 ubiquitin-protein ligase TRIP12 isoform X1"/>
    <property type="match status" value="1"/>
</dbReference>
<feature type="compositionally biased region" description="Low complexity" evidence="13">
    <location>
        <begin position="21"/>
        <end position="30"/>
    </location>
</feature>
<comment type="subcellular location">
    <subcellularLocation>
        <location evidence="2">Nucleus</location>
        <location evidence="2">Nucleoplasm</location>
    </subcellularLocation>
</comment>
<dbReference type="Pfam" id="PF02825">
    <property type="entry name" value="WWE"/>
    <property type="match status" value="1"/>
</dbReference>
<feature type="region of interest" description="Disordered" evidence="13">
    <location>
        <begin position="1249"/>
        <end position="1288"/>
    </location>
</feature>
<evidence type="ECO:0000313" key="16">
    <source>
        <dbReference type="EMBL" id="CAH0109259.1"/>
    </source>
</evidence>
<keyword evidence="7" id="KW-0227">DNA damage</keyword>
<dbReference type="Proteomes" id="UP000789390">
    <property type="component" value="Unassembled WGS sequence"/>
</dbReference>
<dbReference type="SUPFAM" id="SSF56204">
    <property type="entry name" value="Hect, E3 ligase catalytic domain"/>
    <property type="match status" value="1"/>
</dbReference>
<evidence type="ECO:0000256" key="3">
    <source>
        <dbReference type="ARBA" id="ARBA00004906"/>
    </source>
</evidence>
<feature type="region of interest" description="Disordered" evidence="13">
    <location>
        <begin position="1891"/>
        <end position="1916"/>
    </location>
</feature>
<dbReference type="GO" id="GO:0016607">
    <property type="term" value="C:nuclear speck"/>
    <property type="evidence" value="ECO:0007669"/>
    <property type="project" value="TreeGrafter"/>
</dbReference>
<dbReference type="SMART" id="SM00119">
    <property type="entry name" value="HECTc"/>
    <property type="match status" value="1"/>
</dbReference>
<reference evidence="16" key="1">
    <citation type="submission" date="2021-11" db="EMBL/GenBank/DDBJ databases">
        <authorList>
            <person name="Schell T."/>
        </authorList>
    </citation>
    <scope>NUCLEOTIDE SEQUENCE</scope>
    <source>
        <strain evidence="16">M5</strain>
    </source>
</reference>
<evidence type="ECO:0000256" key="10">
    <source>
        <dbReference type="ARBA" id="ARBA00023242"/>
    </source>
</evidence>
<dbReference type="GO" id="GO:0008270">
    <property type="term" value="F:zinc ion binding"/>
    <property type="evidence" value="ECO:0007669"/>
    <property type="project" value="InterPro"/>
</dbReference>
<accession>A0A8J2W8W0</accession>
<evidence type="ECO:0000256" key="1">
    <source>
        <dbReference type="ARBA" id="ARBA00000885"/>
    </source>
</evidence>
<dbReference type="FunFam" id="3.30.2410.10:FF:000005">
    <property type="entry name" value="E3 ubiquitin-protein ligase TRIP12 isoform X1"/>
    <property type="match status" value="1"/>
</dbReference>
<evidence type="ECO:0000313" key="17">
    <source>
        <dbReference type="Proteomes" id="UP000789390"/>
    </source>
</evidence>
<gene>
    <name evidence="16" type="ORF">DGAL_LOCUS12731</name>
</gene>
<dbReference type="PROSITE" id="PS50918">
    <property type="entry name" value="WWE"/>
    <property type="match status" value="1"/>
</dbReference>
<organism evidence="16 17">
    <name type="scientific">Daphnia galeata</name>
    <dbReference type="NCBI Taxonomy" id="27404"/>
    <lineage>
        <taxon>Eukaryota</taxon>
        <taxon>Metazoa</taxon>
        <taxon>Ecdysozoa</taxon>
        <taxon>Arthropoda</taxon>
        <taxon>Crustacea</taxon>
        <taxon>Branchiopoda</taxon>
        <taxon>Diplostraca</taxon>
        <taxon>Cladocera</taxon>
        <taxon>Anomopoda</taxon>
        <taxon>Daphniidae</taxon>
        <taxon>Daphnia</taxon>
    </lineage>
</organism>
<dbReference type="SMART" id="SM00678">
    <property type="entry name" value="WWE"/>
    <property type="match status" value="1"/>
</dbReference>
<comment type="caution">
    <text evidence="16">The sequence shown here is derived from an EMBL/GenBank/DDBJ whole genome shotgun (WGS) entry which is preliminary data.</text>
</comment>
<feature type="region of interest" description="Disordered" evidence="13">
    <location>
        <begin position="760"/>
        <end position="789"/>
    </location>
</feature>
<dbReference type="PROSITE" id="PS50237">
    <property type="entry name" value="HECT"/>
    <property type="match status" value="1"/>
</dbReference>
<dbReference type="InterPro" id="IPR018123">
    <property type="entry name" value="WWE-dom_subgr"/>
</dbReference>
<evidence type="ECO:0000256" key="13">
    <source>
        <dbReference type="SAM" id="MobiDB-lite"/>
    </source>
</evidence>
<evidence type="ECO:0000256" key="9">
    <source>
        <dbReference type="ARBA" id="ARBA00023204"/>
    </source>
</evidence>
<evidence type="ECO:0000256" key="7">
    <source>
        <dbReference type="ARBA" id="ARBA00022763"/>
    </source>
</evidence>
<feature type="compositionally biased region" description="Basic and acidic residues" evidence="13">
    <location>
        <begin position="113"/>
        <end position="125"/>
    </location>
</feature>
<dbReference type="SUPFAM" id="SSF117839">
    <property type="entry name" value="WWE domain"/>
    <property type="match status" value="1"/>
</dbReference>
<dbReference type="InterPro" id="IPR004170">
    <property type="entry name" value="WWE_dom"/>
</dbReference>
<protein>
    <recommendedName>
        <fullName evidence="12">E3 ubiquitin-protein ligase</fullName>
        <ecNumber evidence="12">2.3.2.26</ecNumber>
    </recommendedName>
</protein>
<evidence type="ECO:0000256" key="8">
    <source>
        <dbReference type="ARBA" id="ARBA00022786"/>
    </source>
</evidence>
<proteinExistence type="inferred from homology"/>
<comment type="similarity">
    <text evidence="4 12">Belongs to the UPL family. K-HECT subfamily.</text>
</comment>
<dbReference type="GO" id="GO:0061630">
    <property type="term" value="F:ubiquitin protein ligase activity"/>
    <property type="evidence" value="ECO:0007669"/>
    <property type="project" value="UniProtKB-UniRule"/>
</dbReference>
<dbReference type="GO" id="GO:0009966">
    <property type="term" value="P:regulation of signal transduction"/>
    <property type="evidence" value="ECO:0007669"/>
    <property type="project" value="UniProtKB-ARBA"/>
</dbReference>
<feature type="compositionally biased region" description="Low complexity" evidence="13">
    <location>
        <begin position="1891"/>
        <end position="1905"/>
    </location>
</feature>
<dbReference type="GO" id="GO:0006281">
    <property type="term" value="P:DNA repair"/>
    <property type="evidence" value="ECO:0007669"/>
    <property type="project" value="UniProtKB-KW"/>
</dbReference>
<feature type="compositionally biased region" description="Low complexity" evidence="13">
    <location>
        <begin position="376"/>
        <end position="406"/>
    </location>
</feature>
<dbReference type="EMBL" id="CAKKLH010000292">
    <property type="protein sequence ID" value="CAH0109259.1"/>
    <property type="molecule type" value="Genomic_DNA"/>
</dbReference>
<dbReference type="Gene3D" id="3.90.1750.10">
    <property type="entry name" value="Hect, E3 ligase catalytic domains"/>
    <property type="match status" value="1"/>
</dbReference>
<feature type="compositionally biased region" description="Low complexity" evidence="13">
    <location>
        <begin position="1259"/>
        <end position="1282"/>
    </location>
</feature>
<dbReference type="CDD" id="cd00078">
    <property type="entry name" value="HECTc"/>
    <property type="match status" value="1"/>
</dbReference>
<evidence type="ECO:0000259" key="15">
    <source>
        <dbReference type="PROSITE" id="PS50918"/>
    </source>
</evidence>
<feature type="compositionally biased region" description="Low complexity" evidence="13">
    <location>
        <begin position="181"/>
        <end position="201"/>
    </location>
</feature>
<dbReference type="InterPro" id="IPR016024">
    <property type="entry name" value="ARM-type_fold"/>
</dbReference>
<feature type="region of interest" description="Disordered" evidence="13">
    <location>
        <begin position="1149"/>
        <end position="1178"/>
    </location>
</feature>
<evidence type="ECO:0000256" key="4">
    <source>
        <dbReference type="ARBA" id="ARBA00006331"/>
    </source>
</evidence>
<dbReference type="UniPathway" id="UPA00143"/>
<evidence type="ECO:0000256" key="6">
    <source>
        <dbReference type="ARBA" id="ARBA00022679"/>
    </source>
</evidence>
<feature type="region of interest" description="Disordered" evidence="13">
    <location>
        <begin position="1638"/>
        <end position="1663"/>
    </location>
</feature>
<feature type="region of interest" description="Disordered" evidence="13">
    <location>
        <begin position="1"/>
        <end position="327"/>
    </location>
</feature>
<evidence type="ECO:0000259" key="14">
    <source>
        <dbReference type="PROSITE" id="PS50237"/>
    </source>
</evidence>
<keyword evidence="9" id="KW-0234">DNA repair</keyword>
<dbReference type="Gene3D" id="3.30.720.50">
    <property type="match status" value="1"/>
</dbReference>
<dbReference type="OrthoDB" id="271273at2759"/>
<feature type="compositionally biased region" description="Low complexity" evidence="13">
    <location>
        <begin position="269"/>
        <end position="280"/>
    </location>
</feature>
<dbReference type="GO" id="GO:0043161">
    <property type="term" value="P:proteasome-mediated ubiquitin-dependent protein catabolic process"/>
    <property type="evidence" value="ECO:0007669"/>
    <property type="project" value="TreeGrafter"/>
</dbReference>
<dbReference type="EC" id="2.3.2.26" evidence="12"/>
<feature type="compositionally biased region" description="Polar residues" evidence="13">
    <location>
        <begin position="202"/>
        <end position="216"/>
    </location>
</feature>
<dbReference type="Pfam" id="PF25579">
    <property type="entry name" value="TPR_TRIP12_N"/>
    <property type="match status" value="1"/>
</dbReference>
<comment type="catalytic activity">
    <reaction evidence="1 12">
        <text>S-ubiquitinyl-[E2 ubiquitin-conjugating enzyme]-L-cysteine + [acceptor protein]-L-lysine = [E2 ubiquitin-conjugating enzyme]-L-cysteine + N(6)-ubiquitinyl-[acceptor protein]-L-lysine.</text>
        <dbReference type="EC" id="2.3.2.26"/>
    </reaction>
</comment>
<evidence type="ECO:0000256" key="2">
    <source>
        <dbReference type="ARBA" id="ARBA00004642"/>
    </source>
</evidence>
<dbReference type="Gene3D" id="3.30.2410.10">
    <property type="entry name" value="Hect, E3 ligase catalytic domain"/>
    <property type="match status" value="1"/>
</dbReference>
<name>A0A8J2W8W0_9CRUS</name>
<feature type="active site" description="Glycyl thioester intermediate" evidence="11">
    <location>
        <position position="2219"/>
    </location>
</feature>
<keyword evidence="6 12" id="KW-0808">Transferase</keyword>
<dbReference type="InterPro" id="IPR037197">
    <property type="entry name" value="WWE_dom_sf"/>
</dbReference>
<dbReference type="FunFam" id="1.25.10.10:FF:000735">
    <property type="entry name" value="E3 ubiquitin-protein ligase TRIP12"/>
    <property type="match status" value="1"/>
</dbReference>
<feature type="domain" description="WWE" evidence="15">
    <location>
        <begin position="826"/>
        <end position="902"/>
    </location>
</feature>
<feature type="compositionally biased region" description="Polar residues" evidence="13">
    <location>
        <begin position="760"/>
        <end position="779"/>
    </location>
</feature>
<dbReference type="InterPro" id="IPR057948">
    <property type="entry name" value="TPR_TRIP12_N"/>
</dbReference>
<sequence>MASSAPPAGPANSGGGDQESNHLPSSSHSPVSPPLSETPPFSRHSFSSAVKRSDGTEGPVSSRLRHLPGRYLSTSQLPVATPPSPLNPRRNSSGPQKHLRHSLPLAQTSTGVEKNHAKTPYERRSPSVPTPRSASHQPPTPAATPGSPAVLTPNTTVASSSPGTSGVTPPVRQRKRRNNESAEAGPSSSGSTTPSTSRTRSGQPASNGNNSSLHSSPTKKARLQTGKEAIHQALSKPAQQLHSRANIGAGHSHCLGGSTSAGVAGGGAEVTAGEGEQQQQRLSQLRHPRQPANTGSCASNSSRRASRSGKVPLSTSGSGASGVGGGGGGGTSGGIAGVGGVGAPASAANSTGSVSGAAGLLVVGAGAVMDGGTPGGPSSASGSHTSTTSSSSSSAPAPVGGANVVPPDGASGLLSLPPGHAANLLLGAGGAVGAGTGDSESDDSEMGRLQALLEARGLPPHLFGALAPRMQHILHRSMGSNSTISKAQQLIAAVQNNADESQQLQAAIEMCQLLVMGNEDTLAGFPVRQAVPALIHLLHMEHNFDMMNHACRALTYMMEALPRSSAVVVDAVPAFLEKLQVIQCMDVAEQSLTALEMLSRRHAKSILQARGVSACLMYLDFFGINAQRAALSITANCCQNLHTDELHFVSGSLPALASRLTQHDKKSVESICIAFSRLVDSFHNESERLQEIASTELLANLQQLLVIMPPVLSSATFIMVVRMLSIMCAHCPELAVKLLKQNIAHTLCLLLTGPSGAVASANTSTSAGEKTTGASSTPSPAKEHHQQDHEVELVARSPQELYEITSLIGELMPRLPTDGFFAVDVWLTKPSTVHYDAVQWQWRDDRGSWHAYSAIDSRMVEAAHQSGEDEISLSTMGRTYTLDFHSMQQINEETGTTRPVQRKMNNASGSSGLGGGSVGLGVKQSDSRIECLQEETELATQFIRSLFSLLYEVYSSSAGPAVRHKCLRALLRMLYYASPELLRDVLKSQSVASHLAGMLSSQDLKIVVGATQMAHILMQKLPDVFGVHFRREGVMHQVQRLVAEPAESPSSTATTPAAIPVTPFQSDISNGTVASSTPTDQCLLGNGASSSSATTLVASSPERIGSIGTSATTTGSESGESAVTLANSIVAVSTVASSPMKLSDVLKRKRGAKRGAVGARKSRTYAEETPSSAGLAGCSMDGHDYLKSGASASSSSSAGSTGGARSKFGFAMAGHSGGGASNNGTPTSAISGSAAKATSFLANLNPARWGRSHHHNQASSSGSPSATCSSSSPSLLPNVPKSMSNTQLAGNREKIKTWIRDQATLFLSTYFSPAASEAGDGNGQSGEGSGGPTSGLSVLSELTRLVQRLEAEPLLAKETLEQIRAIVADSDVSSFEILHSGLVQCLLKYLTADGIDRTDRLRLFLQEFLRVSPTSEFPTSEAATHLLALTHKLSGCVNQLEQFPVRVHDLPAPAGTSGASGGYFRSGTSALRFFNTHQLKCNLQRHPSCNNVKQWKGGTVKIDPLALVQAIEKYLVIRGYGRIRDKDLADSDDDNSEDDVDDSLATVLMNQGNSVRHKLQFLVNDHVIPYNMTVYQAIRQFSMDQSETDTDSETPMGHASIWVQTHTIFYRPVPDNDPCNYASPNAAKNTGAPNVLLPCGSASGTRKGKGANGKSSNKKKGDDLWIDGVAPEVNSPVVPFLTMRMPEYVTVDDPSLEVLNLLRIVHSLNRYWGFLYNLVDYKPILSIHELINLKLTAKANRQLQDPLVIMTGNLPPWLAQIATACPFLFPFETRHLLFYATAFDRDRALQRLMDSAPELMSGGDSSERVTPRLDRRKRTVSREDILKQAEQVMQDMASSRALLEIQYENEVGTGLGPTLEFYALVSRELQRFDLELWRGEAVSAVLAAAGGSHGSSLPSPSSSSEEPSKARTSPASVAGSSAVDYVHNQYGLFPSPCSRSLKAGPLAKIRSKFRFVGKFIAKAIMDSRMLDLSFSPVFFRWLLGQERFLTGSDMVQLDPVLARTYKSLMRIVEEKKRIDQDPSLTPAQRQAAIQALNLDGCPVVDLGLDFTLPGSSTVELRKGGKDQPVNIYNLEQYLKLLSHWILVEGVSRQMESLREGFESVFPLHHLSLFYPEEMDLLLCGASQCTNEGAWEVQNLLDAWKPDHGFTLESKAIRNLAEILSSYTKEEQRLFLQFVSGSPRLPVGGFKSLSPPLTVVRKTLEPNQSPDDFLPSVMTCVNYLKLPEYSSLEIMRQKLSIAVREGQHSFHLS</sequence>
<feature type="region of interest" description="Disordered" evidence="13">
    <location>
        <begin position="372"/>
        <end position="406"/>
    </location>
</feature>